<dbReference type="AlphaFoldDB" id="A0A8C4PB97"/>
<dbReference type="GO" id="GO:0005634">
    <property type="term" value="C:nucleus"/>
    <property type="evidence" value="ECO:0007669"/>
    <property type="project" value="TreeGrafter"/>
</dbReference>
<proteinExistence type="inferred from homology"/>
<dbReference type="GO" id="GO:0045145">
    <property type="term" value="F:single-stranded DNA 5'-3' DNA exonuclease activity"/>
    <property type="evidence" value="ECO:0007669"/>
    <property type="project" value="InterPro"/>
</dbReference>
<reference evidence="2" key="1">
    <citation type="submission" date="2025-08" db="UniProtKB">
        <authorList>
            <consortium name="Ensembl"/>
        </authorList>
    </citation>
    <scope>IDENTIFICATION</scope>
</reference>
<evidence type="ECO:0000256" key="1">
    <source>
        <dbReference type="ARBA" id="ARBA00009797"/>
    </source>
</evidence>
<accession>A0A8C4PB97</accession>
<dbReference type="GO" id="GO:0036297">
    <property type="term" value="P:interstrand cross-link repair"/>
    <property type="evidence" value="ECO:0007669"/>
    <property type="project" value="TreeGrafter"/>
</dbReference>
<dbReference type="Gene3D" id="3.90.320.10">
    <property type="match status" value="1"/>
</dbReference>
<dbReference type="OrthoDB" id="354769at2759"/>
<dbReference type="Ensembl" id="ENSDNVT00000024591.1">
    <property type="protein sequence ID" value="ENSDNVP00000020405.1"/>
    <property type="gene ID" value="ENSDNVG00000014284.1"/>
</dbReference>
<sequence>MTLLCSELEVHDIVDVPTSSREDAWAVRVLNLLTMIPVLQAGDCVRELPVFGLIEGVFLTGVIDELCYNIKGELELNELKTRSRPVMPSEAQRRRDHFQVCLYKYIFDAMVQGCLKPDIFTSHVSLSPEQLLGSEVKQHAQKAGFTVSTFGDLLELLCLNLTFSDIPHIDCLKINYNHQESNILLGTDIVLYEEKKVREKAQYYLAYWKGQREAQGVDIEEAWKCQFCDYSEICDWRRTRAEMPLQRSGPKKTK</sequence>
<protein>
    <submittedName>
        <fullName evidence="2">Exonuclease 5</fullName>
    </submittedName>
</protein>
<reference evidence="2" key="2">
    <citation type="submission" date="2025-09" db="UniProtKB">
        <authorList>
            <consortium name="Ensembl"/>
        </authorList>
    </citation>
    <scope>IDENTIFICATION</scope>
</reference>
<comment type="similarity">
    <text evidence="1">Belongs to the EXO5 family.</text>
</comment>
<dbReference type="InterPro" id="IPR019190">
    <property type="entry name" value="EXOV"/>
</dbReference>
<dbReference type="Pfam" id="PF09810">
    <property type="entry name" value="Exo5"/>
    <property type="match status" value="3"/>
</dbReference>
<evidence type="ECO:0000313" key="2">
    <source>
        <dbReference type="Ensembl" id="ENSDNVP00000020405.1"/>
    </source>
</evidence>
<dbReference type="PANTHER" id="PTHR14464:SF4">
    <property type="entry name" value="EXONUCLEASE V"/>
    <property type="match status" value="1"/>
</dbReference>
<dbReference type="Proteomes" id="UP000694423">
    <property type="component" value="Unplaced"/>
</dbReference>
<name>A0A8C4PB97_DRONO</name>
<keyword evidence="3" id="KW-1185">Reference proteome</keyword>
<dbReference type="InterPro" id="IPR011604">
    <property type="entry name" value="PDDEXK-like_dom_sf"/>
</dbReference>
<evidence type="ECO:0000313" key="3">
    <source>
        <dbReference type="Proteomes" id="UP000694423"/>
    </source>
</evidence>
<dbReference type="PANTHER" id="PTHR14464">
    <property type="entry name" value="EXONUCLEASE V"/>
    <property type="match status" value="1"/>
</dbReference>
<organism evidence="2 3">
    <name type="scientific">Dromaius novaehollandiae</name>
    <name type="common">Emu</name>
    <dbReference type="NCBI Taxonomy" id="8790"/>
    <lineage>
        <taxon>Eukaryota</taxon>
        <taxon>Metazoa</taxon>
        <taxon>Chordata</taxon>
        <taxon>Craniata</taxon>
        <taxon>Vertebrata</taxon>
        <taxon>Euteleostomi</taxon>
        <taxon>Archelosauria</taxon>
        <taxon>Archosauria</taxon>
        <taxon>Dinosauria</taxon>
        <taxon>Saurischia</taxon>
        <taxon>Theropoda</taxon>
        <taxon>Coelurosauria</taxon>
        <taxon>Aves</taxon>
        <taxon>Palaeognathae</taxon>
        <taxon>Casuariiformes</taxon>
        <taxon>Dromaiidae</taxon>
        <taxon>Dromaius</taxon>
    </lineage>
</organism>